<evidence type="ECO:0000313" key="1">
    <source>
        <dbReference type="EMBL" id="KRY29676.1"/>
    </source>
</evidence>
<protein>
    <submittedName>
        <fullName evidence="2">Uncharacterized protein</fullName>
    </submittedName>
</protein>
<gene>
    <name evidence="1" type="ORF">T01_2528</name>
    <name evidence="2" type="ORF">T01_9012</name>
</gene>
<reference evidence="2 3" key="1">
    <citation type="submission" date="2015-01" db="EMBL/GenBank/DDBJ databases">
        <title>Evolution of Trichinella species and genotypes.</title>
        <authorList>
            <person name="Korhonen P.K."/>
            <person name="Edoardo P."/>
            <person name="Giuseppe L.R."/>
            <person name="Gasser R.B."/>
        </authorList>
    </citation>
    <scope>NUCLEOTIDE SEQUENCE [LARGE SCALE GENOMIC DNA]</scope>
    <source>
        <strain evidence="2">ISS3</strain>
    </source>
</reference>
<dbReference type="OrthoDB" id="5940787at2759"/>
<evidence type="ECO:0000313" key="2">
    <source>
        <dbReference type="EMBL" id="KRY29687.1"/>
    </source>
</evidence>
<name>A0A0V1AY28_TRISP</name>
<keyword evidence="3" id="KW-1185">Reference proteome</keyword>
<dbReference type="AlphaFoldDB" id="A0A0V1AY28"/>
<dbReference type="EMBL" id="JYDH01000163">
    <property type="protein sequence ID" value="KRY29676.1"/>
    <property type="molecule type" value="Genomic_DNA"/>
</dbReference>
<evidence type="ECO:0000313" key="3">
    <source>
        <dbReference type="Proteomes" id="UP000054776"/>
    </source>
</evidence>
<dbReference type="Proteomes" id="UP000054776">
    <property type="component" value="Unassembled WGS sequence"/>
</dbReference>
<organism evidence="2 3">
    <name type="scientific">Trichinella spiralis</name>
    <name type="common">Trichina worm</name>
    <dbReference type="NCBI Taxonomy" id="6334"/>
    <lineage>
        <taxon>Eukaryota</taxon>
        <taxon>Metazoa</taxon>
        <taxon>Ecdysozoa</taxon>
        <taxon>Nematoda</taxon>
        <taxon>Enoplea</taxon>
        <taxon>Dorylaimia</taxon>
        <taxon>Trichinellida</taxon>
        <taxon>Trichinellidae</taxon>
        <taxon>Trichinella</taxon>
    </lineage>
</organism>
<sequence>MVTNKTKSEIQLFHAVKLKNSHTTSYGVLQKCLFTISQRFINISSAMYHESIACEFSVVAEANSMIFRGICDN</sequence>
<dbReference type="InParanoid" id="A0A0V1AY28"/>
<comment type="caution">
    <text evidence="2">The sequence shown here is derived from an EMBL/GenBank/DDBJ whole genome shotgun (WGS) entry which is preliminary data.</text>
</comment>
<accession>A0A0V1AY28</accession>
<dbReference type="EMBL" id="JYDH01000163">
    <property type="protein sequence ID" value="KRY29687.1"/>
    <property type="molecule type" value="Genomic_DNA"/>
</dbReference>
<proteinExistence type="predicted"/>